<evidence type="ECO:0000259" key="16">
    <source>
        <dbReference type="Pfam" id="PF23951"/>
    </source>
</evidence>
<feature type="compositionally biased region" description="Acidic residues" evidence="13">
    <location>
        <begin position="864"/>
        <end position="890"/>
    </location>
</feature>
<evidence type="ECO:0000256" key="7">
    <source>
        <dbReference type="ARBA" id="ARBA00022601"/>
    </source>
</evidence>
<keyword evidence="12" id="KW-0325">Glycoprotein</keyword>
<evidence type="ECO:0000256" key="6">
    <source>
        <dbReference type="ARBA" id="ARBA00022525"/>
    </source>
</evidence>
<comment type="subcellular location">
    <subcellularLocation>
        <location evidence="1">Cell membrane</location>
    </subcellularLocation>
    <subcellularLocation>
        <location evidence="2">Secreted</location>
        <location evidence="2">Cell wall</location>
        <location evidence="2">S-layer</location>
    </subcellularLocation>
</comment>
<evidence type="ECO:0000256" key="10">
    <source>
        <dbReference type="ARBA" id="ARBA00022989"/>
    </source>
</evidence>
<evidence type="ECO:0000256" key="12">
    <source>
        <dbReference type="ARBA" id="ARBA00023180"/>
    </source>
</evidence>
<dbReference type="RefSeq" id="WP_008313134.1">
    <property type="nucleotide sequence ID" value="NZ_AOLW01000050.1"/>
</dbReference>
<dbReference type="Pfam" id="PF25162">
    <property type="entry name" value="DUF7827"/>
    <property type="match status" value="1"/>
</dbReference>
<keyword evidence="10 14" id="KW-1133">Transmembrane helix</keyword>
<evidence type="ECO:0000259" key="15">
    <source>
        <dbReference type="Pfam" id="PF18204"/>
    </source>
</evidence>
<feature type="region of interest" description="Disordered" evidence="13">
    <location>
        <begin position="863"/>
        <end position="909"/>
    </location>
</feature>
<reference evidence="18 19" key="1">
    <citation type="journal article" date="2014" name="PLoS Genet.">
        <title>Phylogenetically driven sequencing of extremely halophilic archaea reveals strategies for static and dynamic osmo-response.</title>
        <authorList>
            <person name="Becker E.A."/>
            <person name="Seitzer P.M."/>
            <person name="Tritt A."/>
            <person name="Larsen D."/>
            <person name="Krusor M."/>
            <person name="Yao A.I."/>
            <person name="Wu D."/>
            <person name="Madern D."/>
            <person name="Eisen J.A."/>
            <person name="Darling A.E."/>
            <person name="Facciotti M.T."/>
        </authorList>
    </citation>
    <scope>NUCLEOTIDE SEQUENCE [LARGE SCALE GENOMIC DNA]</scope>
    <source>
        <strain evidence="18 19">JCM 13557</strain>
    </source>
</reference>
<evidence type="ECO:0000256" key="3">
    <source>
        <dbReference type="ARBA" id="ARBA00009327"/>
    </source>
</evidence>
<keyword evidence="11 14" id="KW-0472">Membrane</keyword>
<evidence type="ECO:0000313" key="19">
    <source>
        <dbReference type="Proteomes" id="UP000011623"/>
    </source>
</evidence>
<dbReference type="EMBL" id="AOLW01000050">
    <property type="protein sequence ID" value="EMA16029.1"/>
    <property type="molecule type" value="Genomic_DNA"/>
</dbReference>
<keyword evidence="19" id="KW-1185">Reference proteome</keyword>
<feature type="domain" description="DUF7827" evidence="17">
    <location>
        <begin position="324"/>
        <end position="454"/>
    </location>
</feature>
<comment type="caution">
    <text evidence="18">The sequence shown here is derived from an EMBL/GenBank/DDBJ whole genome shotgun (WGS) entry which is preliminary data.</text>
</comment>
<evidence type="ECO:0000313" key="18">
    <source>
        <dbReference type="EMBL" id="EMA16029.1"/>
    </source>
</evidence>
<dbReference type="InterPro" id="IPR026452">
    <property type="entry name" value="Surf_glycop_sig_pep"/>
</dbReference>
<dbReference type="Pfam" id="PF23951">
    <property type="entry name" value="DUF7282"/>
    <property type="match status" value="1"/>
</dbReference>
<evidence type="ECO:0000256" key="9">
    <source>
        <dbReference type="ARBA" id="ARBA00022729"/>
    </source>
</evidence>
<evidence type="ECO:0000256" key="4">
    <source>
        <dbReference type="ARBA" id="ARBA00022475"/>
    </source>
</evidence>
<name>M0K7C0_9EURY</name>
<proteinExistence type="inferred from homology"/>
<evidence type="ECO:0000256" key="2">
    <source>
        <dbReference type="ARBA" id="ARBA00004237"/>
    </source>
</evidence>
<evidence type="ECO:0000256" key="5">
    <source>
        <dbReference type="ARBA" id="ARBA00022512"/>
    </source>
</evidence>
<comment type="similarity">
    <text evidence="3">Belongs to the halobacterial S-layer protein family.</text>
</comment>
<evidence type="ECO:0000256" key="8">
    <source>
        <dbReference type="ARBA" id="ARBA00022692"/>
    </source>
</evidence>
<keyword evidence="8 14" id="KW-0812">Transmembrane</keyword>
<evidence type="ECO:0000256" key="1">
    <source>
        <dbReference type="ARBA" id="ARBA00004236"/>
    </source>
</evidence>
<organism evidence="18 19">
    <name type="scientific">Haloarcula amylolytica JCM 13557</name>
    <dbReference type="NCBI Taxonomy" id="1227452"/>
    <lineage>
        <taxon>Archaea</taxon>
        <taxon>Methanobacteriati</taxon>
        <taxon>Methanobacteriota</taxon>
        <taxon>Stenosarchaea group</taxon>
        <taxon>Halobacteria</taxon>
        <taxon>Halobacteriales</taxon>
        <taxon>Haloarculaceae</taxon>
        <taxon>Haloarcula</taxon>
    </lineage>
</organism>
<keyword evidence="7" id="KW-0701">S-layer</keyword>
<feature type="transmembrane region" description="Helical" evidence="14">
    <location>
        <begin position="911"/>
        <end position="929"/>
    </location>
</feature>
<keyword evidence="6" id="KW-0964">Secreted</keyword>
<feature type="domain" description="PGF-CTERM archaeal protein-sorting signal" evidence="15">
    <location>
        <begin position="910"/>
        <end position="931"/>
    </location>
</feature>
<dbReference type="Proteomes" id="UP000011623">
    <property type="component" value="Unassembled WGS sequence"/>
</dbReference>
<evidence type="ECO:0008006" key="20">
    <source>
        <dbReference type="Google" id="ProtNLM"/>
    </source>
</evidence>
<sequence length="933" mass="98428">MTDTNEKIRSLFLTALMVFSVFAGTIAFSGGAAAAANVEIQQATEYNSDSGDVIEVVTNNTISTSLQLANTTNNGDIQVVIDGVDNPGEYVDTSKGITQNNQQIEIPLEKDITPDTEVDVRLNGVSAGSDNVDLVAKDIDVTSQTITADEPNPNELSFETVFRGESLAFERADSGNDFEISVNDGSLVASDSVNSNSDVYRYDTEDLDAGEQYNISIGNESAGIEISDLNLNVEADDNDITDEDDIIANATINRGGEEANATLYDDSGDRVSSQIDTLSGNDDTAFTFDPINQTPGFDADDGPYTVEVTDRQTNITVATDQINVSESEDGDAGFESSVVTDERGDVVNITYQLDNEDEAVVFVGDEDDDNYAISGTIDDDDGDGEVTVSFNSYLAGLAGNTTDGNTISASDVLFVQGDDEINSVMETGSFAKDRKSLDDETIEASSYNLNVTAGTSQSGSADAVGTLRLSERSTESMRSWVAPRDAELDDDDIDIRDRIGQNLTQSDEIANKSIVVHEITASGVEGALEYQQEVNNSNDVTQAFLAAGAQNTISEDASRTNGENALNFSVEKTNVGANTDDEELVLNDTNTVVVDDPDNNTYFVAVKTALAKYDGGNSIRSQDDTDEITANFTVTPYGAFENDNDGVDDDYSVVERDASIDTTNGLVTAQAAADQQITGTTSIAPGAEIEVEVESESESNPFLERPETTVNADGTFAATLDFSDQSAGTNFTAEFLDTNGNALGDEEDGQLTDAATASVSISDQESDGSEVVVDSAQLSAGGFIAVHAGNASGDVVGNSEYLEAGSHEDITITLDEPMDEDFTAVAMPHLDTNGNEAYDFPGADGPYTANGSAVTDSANVTVGAEEDQTEAPDTETETEAPDTETEEETDAPATDEPATEESETTAAEGPGFTAAIALIALVAAALLAVRRNN</sequence>
<dbReference type="GO" id="GO:0030115">
    <property type="term" value="C:S-layer"/>
    <property type="evidence" value="ECO:0007669"/>
    <property type="project" value="UniProtKB-SubCell"/>
</dbReference>
<evidence type="ECO:0000256" key="14">
    <source>
        <dbReference type="SAM" id="Phobius"/>
    </source>
</evidence>
<dbReference type="NCBIfam" id="NF045517">
    <property type="entry name" value="halo_surf_dom"/>
    <property type="match status" value="1"/>
</dbReference>
<evidence type="ECO:0000256" key="11">
    <source>
        <dbReference type="ARBA" id="ARBA00023136"/>
    </source>
</evidence>
<dbReference type="InterPro" id="IPR055706">
    <property type="entry name" value="Slg1/2_DUF7282"/>
</dbReference>
<dbReference type="InterPro" id="IPR057149">
    <property type="entry name" value="DUF7827"/>
</dbReference>
<feature type="domain" description="DUF7282" evidence="16">
    <location>
        <begin position="757"/>
        <end position="861"/>
    </location>
</feature>
<dbReference type="Pfam" id="PF18204">
    <property type="entry name" value="PGF-CTERM"/>
    <property type="match status" value="1"/>
</dbReference>
<protein>
    <recommendedName>
        <fullName evidence="20">Cell surface glycoprotein</fullName>
    </recommendedName>
</protein>
<keyword evidence="5" id="KW-0134">Cell wall</keyword>
<dbReference type="PATRIC" id="fig|1227452.3.peg.3752"/>
<keyword evidence="9" id="KW-0732">Signal</keyword>
<keyword evidence="4" id="KW-1003">Cell membrane</keyword>
<dbReference type="NCBIfam" id="TIGR04126">
    <property type="entry name" value="PGF_CTERM"/>
    <property type="match status" value="1"/>
</dbReference>
<dbReference type="GO" id="GO:0005886">
    <property type="term" value="C:plasma membrane"/>
    <property type="evidence" value="ECO:0007669"/>
    <property type="project" value="UniProtKB-SubCell"/>
</dbReference>
<accession>M0K7C0</accession>
<dbReference type="NCBIfam" id="TIGR04207">
    <property type="entry name" value="halo_sig_pep"/>
    <property type="match status" value="1"/>
</dbReference>
<evidence type="ECO:0000256" key="13">
    <source>
        <dbReference type="SAM" id="MobiDB-lite"/>
    </source>
</evidence>
<dbReference type="InterPro" id="IPR026371">
    <property type="entry name" value="PGF_CTERM"/>
</dbReference>
<evidence type="ECO:0000259" key="17">
    <source>
        <dbReference type="Pfam" id="PF25162"/>
    </source>
</evidence>
<dbReference type="AlphaFoldDB" id="M0K7C0"/>
<gene>
    <name evidence="18" type="ORF">C442_18844</name>
</gene>